<name>A0A494RJ47_9CAUL</name>
<dbReference type="RefSeq" id="WP_121481096.1">
    <property type="nucleotide sequence ID" value="NZ_CP032707.1"/>
</dbReference>
<evidence type="ECO:0000256" key="4">
    <source>
        <dbReference type="ARBA" id="ARBA00022840"/>
    </source>
</evidence>
<evidence type="ECO:0000313" key="10">
    <source>
        <dbReference type="EMBL" id="AYG93936.1"/>
    </source>
</evidence>
<feature type="transmembrane region" description="Helical" evidence="7">
    <location>
        <begin position="135"/>
        <end position="155"/>
    </location>
</feature>
<dbReference type="PANTHER" id="PTHR43394">
    <property type="entry name" value="ATP-DEPENDENT PERMEASE MDL1, MITOCHONDRIAL"/>
    <property type="match status" value="1"/>
</dbReference>
<evidence type="ECO:0000256" key="6">
    <source>
        <dbReference type="ARBA" id="ARBA00023136"/>
    </source>
</evidence>
<dbReference type="Pfam" id="PF00005">
    <property type="entry name" value="ABC_tran"/>
    <property type="match status" value="1"/>
</dbReference>
<dbReference type="OrthoDB" id="8541474at2"/>
<keyword evidence="5 7" id="KW-1133">Transmembrane helix</keyword>
<evidence type="ECO:0000256" key="7">
    <source>
        <dbReference type="SAM" id="Phobius"/>
    </source>
</evidence>
<dbReference type="PROSITE" id="PS50929">
    <property type="entry name" value="ABC_TM1F"/>
    <property type="match status" value="1"/>
</dbReference>
<protein>
    <submittedName>
        <fullName evidence="10">ABC transporter ATP-binding protein</fullName>
    </submittedName>
</protein>
<dbReference type="InterPro" id="IPR036640">
    <property type="entry name" value="ABC1_TM_sf"/>
</dbReference>
<dbReference type="InterPro" id="IPR011527">
    <property type="entry name" value="ABC1_TM_dom"/>
</dbReference>
<organism evidence="10 11">
    <name type="scientific">Brevundimonas naejangsanensis</name>
    <dbReference type="NCBI Taxonomy" id="588932"/>
    <lineage>
        <taxon>Bacteria</taxon>
        <taxon>Pseudomonadati</taxon>
        <taxon>Pseudomonadota</taxon>
        <taxon>Alphaproteobacteria</taxon>
        <taxon>Caulobacterales</taxon>
        <taxon>Caulobacteraceae</taxon>
        <taxon>Brevundimonas</taxon>
    </lineage>
</organism>
<dbReference type="PROSITE" id="PS00211">
    <property type="entry name" value="ABC_TRANSPORTER_1"/>
    <property type="match status" value="1"/>
</dbReference>
<evidence type="ECO:0000259" key="9">
    <source>
        <dbReference type="PROSITE" id="PS50929"/>
    </source>
</evidence>
<evidence type="ECO:0000256" key="3">
    <source>
        <dbReference type="ARBA" id="ARBA00022741"/>
    </source>
</evidence>
<dbReference type="InterPro" id="IPR003439">
    <property type="entry name" value="ABC_transporter-like_ATP-bd"/>
</dbReference>
<evidence type="ECO:0000256" key="2">
    <source>
        <dbReference type="ARBA" id="ARBA00022692"/>
    </source>
</evidence>
<keyword evidence="11" id="KW-1185">Reference proteome</keyword>
<evidence type="ECO:0000259" key="8">
    <source>
        <dbReference type="PROSITE" id="PS50893"/>
    </source>
</evidence>
<dbReference type="SUPFAM" id="SSF90123">
    <property type="entry name" value="ABC transporter transmembrane region"/>
    <property type="match status" value="1"/>
</dbReference>
<gene>
    <name evidence="10" type="ORF">D8I30_01090</name>
</gene>
<evidence type="ECO:0000313" key="11">
    <source>
        <dbReference type="Proteomes" id="UP000276984"/>
    </source>
</evidence>
<dbReference type="GO" id="GO:0015421">
    <property type="term" value="F:ABC-type oligopeptide transporter activity"/>
    <property type="evidence" value="ECO:0007669"/>
    <property type="project" value="TreeGrafter"/>
</dbReference>
<reference evidence="10 11" key="1">
    <citation type="submission" date="2018-10" db="EMBL/GenBank/DDBJ databases">
        <title>Complete genome sequence of Brevundimonas naejangsanensis BRV3.</title>
        <authorList>
            <person name="Berrios L."/>
            <person name="Ely B."/>
        </authorList>
    </citation>
    <scope>NUCLEOTIDE SEQUENCE [LARGE SCALE GENOMIC DNA]</scope>
    <source>
        <strain evidence="10 11">BRV3</strain>
    </source>
</reference>
<feature type="domain" description="ABC transporter" evidence="8">
    <location>
        <begin position="331"/>
        <end position="563"/>
    </location>
</feature>
<feature type="transmembrane region" description="Helical" evidence="7">
    <location>
        <begin position="55"/>
        <end position="76"/>
    </location>
</feature>
<proteinExistence type="predicted"/>
<dbReference type="InterPro" id="IPR039421">
    <property type="entry name" value="Type_1_exporter"/>
</dbReference>
<dbReference type="GO" id="GO:0005524">
    <property type="term" value="F:ATP binding"/>
    <property type="evidence" value="ECO:0007669"/>
    <property type="project" value="UniProtKB-KW"/>
</dbReference>
<sequence>MTGNEQRLGGAWLRFRDYAVILALGLAEMTAIGGIIALVWLIVNRITASPLAAASAFPLIGALGVVMVVSAVLRALQFAVTERIGLILARRLRMLIYDHMSGMTPKQIQHRSRGSLILRLTGDLTMLRTWISRGIGRGIIAAMMVAGGMAVLAFISANIAAVVALIFVVGLVLSVWAGKRLARLTRRVRRRRSLLTSNIDEQINALSVVQLFGRSKGERSRLAKQNDGLTDLLVREATVRGVLRGISAGAGWATILAVLALGALDVARGQLSIGALAAAVTAVRFMSNPVRTLGFAHDYWRRAQISQRKLQDFMASSSRNLEGPADEKLRARRGRIQFRDVIVDGVLNGFTATAEAGQHIAIMGATAVGKSTLLGVAARIVEPASGEVAIDDQRLADCSPLSIFARLGVVGPDLPLMRGTLRRNLTYRDPLAPEEEIRQVMAACRLDIVLGRLPGGMSAWITEGGANLSLGQRRLVALARAMLGRPPILLLDEPLVSLDEESRRIAQEALRRYKGTVLMVTHDPAVAELADRVWRLEDGRLASDMAGDEYRAMRRADEKLARRADLVIS</sequence>
<dbReference type="InterPro" id="IPR027417">
    <property type="entry name" value="P-loop_NTPase"/>
</dbReference>
<comment type="subcellular location">
    <subcellularLocation>
        <location evidence="1">Cell membrane</location>
        <topology evidence="1">Multi-pass membrane protein</topology>
    </subcellularLocation>
</comment>
<dbReference type="Pfam" id="PF00664">
    <property type="entry name" value="ABC_membrane"/>
    <property type="match status" value="1"/>
</dbReference>
<dbReference type="Proteomes" id="UP000276984">
    <property type="component" value="Chromosome"/>
</dbReference>
<dbReference type="InterPro" id="IPR003593">
    <property type="entry name" value="AAA+_ATPase"/>
</dbReference>
<dbReference type="Gene3D" id="1.20.1560.10">
    <property type="entry name" value="ABC transporter type 1, transmembrane domain"/>
    <property type="match status" value="1"/>
</dbReference>
<feature type="transmembrane region" description="Helical" evidence="7">
    <location>
        <begin position="161"/>
        <end position="182"/>
    </location>
</feature>
<feature type="domain" description="ABC transmembrane type-1" evidence="9">
    <location>
        <begin position="19"/>
        <end position="296"/>
    </location>
</feature>
<dbReference type="PANTHER" id="PTHR43394:SF1">
    <property type="entry name" value="ATP-BINDING CASSETTE SUB-FAMILY B MEMBER 10, MITOCHONDRIAL"/>
    <property type="match status" value="1"/>
</dbReference>
<keyword evidence="4 10" id="KW-0067">ATP-binding</keyword>
<keyword evidence="3" id="KW-0547">Nucleotide-binding</keyword>
<evidence type="ECO:0000256" key="5">
    <source>
        <dbReference type="ARBA" id="ARBA00022989"/>
    </source>
</evidence>
<dbReference type="PROSITE" id="PS50893">
    <property type="entry name" value="ABC_TRANSPORTER_2"/>
    <property type="match status" value="1"/>
</dbReference>
<dbReference type="SMART" id="SM00382">
    <property type="entry name" value="AAA"/>
    <property type="match status" value="1"/>
</dbReference>
<accession>A0A494RJ47</accession>
<dbReference type="SUPFAM" id="SSF52540">
    <property type="entry name" value="P-loop containing nucleoside triphosphate hydrolases"/>
    <property type="match status" value="1"/>
</dbReference>
<dbReference type="InterPro" id="IPR017871">
    <property type="entry name" value="ABC_transporter-like_CS"/>
</dbReference>
<feature type="transmembrane region" description="Helical" evidence="7">
    <location>
        <begin position="242"/>
        <end position="264"/>
    </location>
</feature>
<dbReference type="AlphaFoldDB" id="A0A494RJ47"/>
<feature type="transmembrane region" description="Helical" evidence="7">
    <location>
        <begin position="20"/>
        <end position="43"/>
    </location>
</feature>
<dbReference type="EMBL" id="CP032707">
    <property type="protein sequence ID" value="AYG93936.1"/>
    <property type="molecule type" value="Genomic_DNA"/>
</dbReference>
<keyword evidence="6 7" id="KW-0472">Membrane</keyword>
<dbReference type="GO" id="GO:0016887">
    <property type="term" value="F:ATP hydrolysis activity"/>
    <property type="evidence" value="ECO:0007669"/>
    <property type="project" value="InterPro"/>
</dbReference>
<dbReference type="Gene3D" id="3.40.50.300">
    <property type="entry name" value="P-loop containing nucleotide triphosphate hydrolases"/>
    <property type="match status" value="1"/>
</dbReference>
<evidence type="ECO:0000256" key="1">
    <source>
        <dbReference type="ARBA" id="ARBA00004651"/>
    </source>
</evidence>
<dbReference type="GO" id="GO:0005886">
    <property type="term" value="C:plasma membrane"/>
    <property type="evidence" value="ECO:0007669"/>
    <property type="project" value="UniProtKB-SubCell"/>
</dbReference>
<dbReference type="CDD" id="cd07346">
    <property type="entry name" value="ABC_6TM_exporters"/>
    <property type="match status" value="1"/>
</dbReference>
<keyword evidence="2 7" id="KW-0812">Transmembrane</keyword>